<sequence length="355" mass="40652">MQSEDYDYDICLSFAGEQRVYVQQVAESLKSRNVRVFYDAYEQASLWGKDLYEHLDLIYRKRALYCIIFVSEDYSRKVWTGHERASAQARALQESVEYVLPARFDDTEIPGMPPTLGYIDLRFIQPDELAALAAEKVSTRRAHVSASKPTQPPLSYLKGTQEEQEFITNSRPSGWEYLLFSSTLISGRNQLAGKLRDHELRYARTTRRIDEKSAVLAYIQTAMANAVEIVENFKKILTRQAQEWAFGPVGVEGNVENIVHLGKRFIGLTEDFIDWAADLRGTATRESWREVFELAAQLADKPIRQLTGFVDKYSEATRNLSQKLDNGERVELGIPLPIEIDDAILAKLNRQMKRL</sequence>
<evidence type="ECO:0000313" key="2">
    <source>
        <dbReference type="EMBL" id="MBA8929552.1"/>
    </source>
</evidence>
<name>A0ABR6BRN2_9PSEU</name>
<gene>
    <name evidence="2" type="ORF">BC739_006770</name>
</gene>
<evidence type="ECO:0000259" key="1">
    <source>
        <dbReference type="SMART" id="SM00255"/>
    </source>
</evidence>
<dbReference type="SUPFAM" id="SSF52200">
    <property type="entry name" value="Toll/Interleukin receptor TIR domain"/>
    <property type="match status" value="1"/>
</dbReference>
<reference evidence="2 3" key="1">
    <citation type="submission" date="2020-08" db="EMBL/GenBank/DDBJ databases">
        <title>Genomic Encyclopedia of Archaeal and Bacterial Type Strains, Phase II (KMG-II): from individual species to whole genera.</title>
        <authorList>
            <person name="Goeker M."/>
        </authorList>
    </citation>
    <scope>NUCLEOTIDE SEQUENCE [LARGE SCALE GENOMIC DNA]</scope>
    <source>
        <strain evidence="2 3">DSM 43850</strain>
    </source>
</reference>
<dbReference type="InterPro" id="IPR035897">
    <property type="entry name" value="Toll_tir_struct_dom_sf"/>
</dbReference>
<dbReference type="SMART" id="SM00255">
    <property type="entry name" value="TIR"/>
    <property type="match status" value="1"/>
</dbReference>
<dbReference type="Pfam" id="PF13676">
    <property type="entry name" value="TIR_2"/>
    <property type="match status" value="1"/>
</dbReference>
<proteinExistence type="predicted"/>
<dbReference type="Gene3D" id="3.40.50.10140">
    <property type="entry name" value="Toll/interleukin-1 receptor homology (TIR) domain"/>
    <property type="match status" value="1"/>
</dbReference>
<keyword evidence="3" id="KW-1185">Reference proteome</keyword>
<organism evidence="2 3">
    <name type="scientific">Kutzneria viridogrisea</name>
    <dbReference type="NCBI Taxonomy" id="47990"/>
    <lineage>
        <taxon>Bacteria</taxon>
        <taxon>Bacillati</taxon>
        <taxon>Actinomycetota</taxon>
        <taxon>Actinomycetes</taxon>
        <taxon>Pseudonocardiales</taxon>
        <taxon>Pseudonocardiaceae</taxon>
        <taxon>Kutzneria</taxon>
    </lineage>
</organism>
<dbReference type="InterPro" id="IPR000157">
    <property type="entry name" value="TIR_dom"/>
</dbReference>
<dbReference type="EMBL" id="JACJID010000005">
    <property type="protein sequence ID" value="MBA8929552.1"/>
    <property type="molecule type" value="Genomic_DNA"/>
</dbReference>
<feature type="domain" description="TIR" evidence="1">
    <location>
        <begin position="7"/>
        <end position="151"/>
    </location>
</feature>
<comment type="caution">
    <text evidence="2">The sequence shown here is derived from an EMBL/GenBank/DDBJ whole genome shotgun (WGS) entry which is preliminary data.</text>
</comment>
<accession>A0ABR6BRN2</accession>
<evidence type="ECO:0000313" key="3">
    <source>
        <dbReference type="Proteomes" id="UP000517916"/>
    </source>
</evidence>
<dbReference type="RefSeq" id="WP_182839460.1">
    <property type="nucleotide sequence ID" value="NZ_BAAABQ010000017.1"/>
</dbReference>
<protein>
    <recommendedName>
        <fullName evidence="1">TIR domain-containing protein</fullName>
    </recommendedName>
</protein>
<dbReference type="Proteomes" id="UP000517916">
    <property type="component" value="Unassembled WGS sequence"/>
</dbReference>